<dbReference type="SUPFAM" id="SSF82784">
    <property type="entry name" value="OsmC-like"/>
    <property type="match status" value="1"/>
</dbReference>
<dbReference type="PANTHER" id="PTHR42830:SF2">
    <property type="entry name" value="OSMC_OHR FAMILY PROTEIN"/>
    <property type="match status" value="1"/>
</dbReference>
<gene>
    <name evidence="1" type="ORF">ACFFIP_10865</name>
</gene>
<dbReference type="RefSeq" id="WP_382387655.1">
    <property type="nucleotide sequence ID" value="NZ_JBHLWI010000029.1"/>
</dbReference>
<protein>
    <submittedName>
        <fullName evidence="1">OsmC family protein</fullName>
    </submittedName>
</protein>
<proteinExistence type="predicted"/>
<dbReference type="InterPro" id="IPR036102">
    <property type="entry name" value="OsmC/Ohrsf"/>
</dbReference>
<name>A0ABV6FTJ2_9BACT</name>
<keyword evidence="2" id="KW-1185">Reference proteome</keyword>
<dbReference type="EMBL" id="JBHLWI010000029">
    <property type="protein sequence ID" value="MFC0263185.1"/>
    <property type="molecule type" value="Genomic_DNA"/>
</dbReference>
<organism evidence="1 2">
    <name type="scientific">Fontibacter flavus</name>
    <dbReference type="NCBI Taxonomy" id="654838"/>
    <lineage>
        <taxon>Bacteria</taxon>
        <taxon>Pseudomonadati</taxon>
        <taxon>Bacteroidota</taxon>
        <taxon>Cytophagia</taxon>
        <taxon>Cytophagales</taxon>
        <taxon>Cyclobacteriaceae</taxon>
        <taxon>Fontibacter</taxon>
    </lineage>
</organism>
<dbReference type="Pfam" id="PF02566">
    <property type="entry name" value="OsmC"/>
    <property type="match status" value="1"/>
</dbReference>
<accession>A0ABV6FTJ2</accession>
<evidence type="ECO:0000313" key="1">
    <source>
        <dbReference type="EMBL" id="MFC0263185.1"/>
    </source>
</evidence>
<dbReference type="InterPro" id="IPR003718">
    <property type="entry name" value="OsmC/Ohr_fam"/>
</dbReference>
<dbReference type="InterPro" id="IPR015946">
    <property type="entry name" value="KH_dom-like_a/b"/>
</dbReference>
<reference evidence="1 2" key="1">
    <citation type="submission" date="2024-09" db="EMBL/GenBank/DDBJ databases">
        <authorList>
            <person name="Sun Q."/>
            <person name="Mori K."/>
        </authorList>
    </citation>
    <scope>NUCLEOTIDE SEQUENCE [LARGE SCALE GENOMIC DNA]</scope>
    <source>
        <strain evidence="1 2">CCM 7650</strain>
    </source>
</reference>
<comment type="caution">
    <text evidence="1">The sequence shown here is derived from an EMBL/GenBank/DDBJ whole genome shotgun (WGS) entry which is preliminary data.</text>
</comment>
<dbReference type="InterPro" id="IPR052707">
    <property type="entry name" value="OsmC_Ohr_Peroxiredoxin"/>
</dbReference>
<sequence length="149" mass="16796">MLESFTYQVNVHWQNGRIGKMSSPELEHSFSCATPPEFPEGVPGIWSPEHLFTAAVNSCFMTTFLAVAENYKLKYENFSCKALGRLSREKGKWMMSEIVLKPELIICAEESEDKAVKVLEKSEKACLITNSIHTMVIMEATILVSEICI</sequence>
<dbReference type="Gene3D" id="3.30.300.20">
    <property type="match status" value="1"/>
</dbReference>
<dbReference type="PANTHER" id="PTHR42830">
    <property type="entry name" value="OSMOTICALLY INDUCIBLE FAMILY PROTEIN"/>
    <property type="match status" value="1"/>
</dbReference>
<dbReference type="Proteomes" id="UP001589797">
    <property type="component" value="Unassembled WGS sequence"/>
</dbReference>
<evidence type="ECO:0000313" key="2">
    <source>
        <dbReference type="Proteomes" id="UP001589797"/>
    </source>
</evidence>